<dbReference type="AlphaFoldDB" id="G8QTW0"/>
<gene>
    <name evidence="1" type="ordered locus">SpiGrapes_1323</name>
</gene>
<accession>G8QTW0</accession>
<evidence type="ECO:0000313" key="1">
    <source>
        <dbReference type="EMBL" id="AEV29136.1"/>
    </source>
</evidence>
<dbReference type="Proteomes" id="UP000005632">
    <property type="component" value="Chromosome"/>
</dbReference>
<proteinExistence type="predicted"/>
<dbReference type="PROSITE" id="PS51257">
    <property type="entry name" value="PROKAR_LIPOPROTEIN"/>
    <property type="match status" value="1"/>
</dbReference>
<evidence type="ECO:0000313" key="2">
    <source>
        <dbReference type="Proteomes" id="UP000005632"/>
    </source>
</evidence>
<dbReference type="RefSeq" id="WP_014269985.1">
    <property type="nucleotide sequence ID" value="NC_016633.1"/>
</dbReference>
<dbReference type="KEGG" id="sgp:SpiGrapes_1323"/>
<keyword evidence="2" id="KW-1185">Reference proteome</keyword>
<organism evidence="1 2">
    <name type="scientific">Sphaerochaeta pleomorpha (strain ATCC BAA-1885 / DSM 22778 / Grapes)</name>
    <dbReference type="NCBI Taxonomy" id="158190"/>
    <lineage>
        <taxon>Bacteria</taxon>
        <taxon>Pseudomonadati</taxon>
        <taxon>Spirochaetota</taxon>
        <taxon>Spirochaetia</taxon>
        <taxon>Spirochaetales</taxon>
        <taxon>Sphaerochaetaceae</taxon>
        <taxon>Sphaerochaeta</taxon>
    </lineage>
</organism>
<dbReference type="EMBL" id="CP003155">
    <property type="protein sequence ID" value="AEV29136.1"/>
    <property type="molecule type" value="Genomic_DNA"/>
</dbReference>
<dbReference type="HOGENOM" id="CLU_1502534_0_0_12"/>
<protein>
    <submittedName>
        <fullName evidence="1">Uncharacterized protein</fullName>
    </submittedName>
</protein>
<name>G8QTW0_SPHPG</name>
<sequence>MKKKIALVMIVVMMVLFFTGCEQQIPITEILSTVKGYSEEILAMVASEVETSLPDSFTDDTLIAIDTGISCRVSNTYTNELILDITLNNWVASDGTVISGSIEMDLVYDADSTYIYSIQSIVLMNYDLTSVYFGEEVFDNTPETAAFTFDNATFQCLALSVDGKPLISNQLWLSLLTRK</sequence>
<reference evidence="1 2" key="1">
    <citation type="submission" date="2011-11" db="EMBL/GenBank/DDBJ databases">
        <title>Complete sequence of Spirochaeta sp. grapes.</title>
        <authorList>
            <consortium name="US DOE Joint Genome Institute"/>
            <person name="Lucas S."/>
            <person name="Han J."/>
            <person name="Lapidus A."/>
            <person name="Cheng J.-F."/>
            <person name="Goodwin L."/>
            <person name="Pitluck S."/>
            <person name="Peters L."/>
            <person name="Ovchinnikova G."/>
            <person name="Munk A.C."/>
            <person name="Detter J.C."/>
            <person name="Han C."/>
            <person name="Tapia R."/>
            <person name="Land M."/>
            <person name="Hauser L."/>
            <person name="Kyrpides N."/>
            <person name="Ivanova N."/>
            <person name="Pagani I."/>
            <person name="Ritalahtilisa K."/>
            <person name="Loeffler F."/>
            <person name="Woyke T."/>
        </authorList>
    </citation>
    <scope>NUCLEOTIDE SEQUENCE [LARGE SCALE GENOMIC DNA]</scope>
    <source>
        <strain evidence="2">ATCC BAA-1885 / DSM 22778 / Grapes</strain>
    </source>
</reference>